<sequence length="301" mass="35398">MISQIQIHYRGPWYSWGVILVKVKKHMFDCWKVYYYYDDQYKDDVWREFKRVGSGMCRRAFSRQRQIDEIPCLDWVPEHCWEIMKQRWEAEDFKKKSEQNKKNWKSYVAANTIGWKGGSITSTAWNTKLTVRFGQEPEPDQLFLHTFGKDGVLPEGEGRAKEIVDEYWKALAAADDLEAKARIDRYAIWDSVAVDSRGRTVGMGNLAHSTHRRCLNPLAQHNILLQTRVDDLEKRGSKQAKDNRKLKKRLSYMEENHKSLLESRQPSKQQYEHHPDPNANMNDEYGTSASEDEVDDDLMDD</sequence>
<feature type="compositionally biased region" description="Basic and acidic residues" evidence="1">
    <location>
        <begin position="234"/>
        <end position="243"/>
    </location>
</feature>
<feature type="compositionally biased region" description="Acidic residues" evidence="1">
    <location>
        <begin position="290"/>
        <end position="301"/>
    </location>
</feature>
<organism evidence="2 3">
    <name type="scientific">Corchorus capsularis</name>
    <name type="common">Jute</name>
    <dbReference type="NCBI Taxonomy" id="210143"/>
    <lineage>
        <taxon>Eukaryota</taxon>
        <taxon>Viridiplantae</taxon>
        <taxon>Streptophyta</taxon>
        <taxon>Embryophyta</taxon>
        <taxon>Tracheophyta</taxon>
        <taxon>Spermatophyta</taxon>
        <taxon>Magnoliopsida</taxon>
        <taxon>eudicotyledons</taxon>
        <taxon>Gunneridae</taxon>
        <taxon>Pentapetalae</taxon>
        <taxon>rosids</taxon>
        <taxon>malvids</taxon>
        <taxon>Malvales</taxon>
        <taxon>Malvaceae</taxon>
        <taxon>Grewioideae</taxon>
        <taxon>Apeibeae</taxon>
        <taxon>Corchorus</taxon>
    </lineage>
</organism>
<dbReference type="AlphaFoldDB" id="A0A1R3KBS7"/>
<protein>
    <submittedName>
        <fullName evidence="2">Transposase, Ptta/En/Spm, plant</fullName>
    </submittedName>
</protein>
<feature type="region of interest" description="Disordered" evidence="1">
    <location>
        <begin position="234"/>
        <end position="301"/>
    </location>
</feature>
<evidence type="ECO:0000313" key="2">
    <source>
        <dbReference type="EMBL" id="OMP04557.1"/>
    </source>
</evidence>
<name>A0A1R3KBS7_COCAP</name>
<comment type="caution">
    <text evidence="2">The sequence shown here is derived from an EMBL/GenBank/DDBJ whole genome shotgun (WGS) entry which is preliminary data.</text>
</comment>
<reference evidence="2 3" key="1">
    <citation type="submission" date="2013-09" db="EMBL/GenBank/DDBJ databases">
        <title>Corchorus capsularis genome sequencing.</title>
        <authorList>
            <person name="Alam M."/>
            <person name="Haque M.S."/>
            <person name="Islam M.S."/>
            <person name="Emdad E.M."/>
            <person name="Islam M.M."/>
            <person name="Ahmed B."/>
            <person name="Halim A."/>
            <person name="Hossen Q.M.M."/>
            <person name="Hossain M.Z."/>
            <person name="Ahmed R."/>
            <person name="Khan M.M."/>
            <person name="Islam R."/>
            <person name="Rashid M.M."/>
            <person name="Khan S.A."/>
            <person name="Rahman M.S."/>
            <person name="Alam M."/>
        </authorList>
    </citation>
    <scope>NUCLEOTIDE SEQUENCE [LARGE SCALE GENOMIC DNA]</scope>
    <source>
        <strain evidence="3">cv. CVL-1</strain>
        <tissue evidence="2">Whole seedling</tissue>
    </source>
</reference>
<dbReference type="Gramene" id="OMP04557">
    <property type="protein sequence ID" value="OMP04557"/>
    <property type="gene ID" value="CCACVL1_02155"/>
</dbReference>
<dbReference type="Proteomes" id="UP000188268">
    <property type="component" value="Unassembled WGS sequence"/>
</dbReference>
<feature type="compositionally biased region" description="Polar residues" evidence="1">
    <location>
        <begin position="279"/>
        <end position="289"/>
    </location>
</feature>
<evidence type="ECO:0000256" key="1">
    <source>
        <dbReference type="SAM" id="MobiDB-lite"/>
    </source>
</evidence>
<feature type="compositionally biased region" description="Basic and acidic residues" evidence="1">
    <location>
        <begin position="251"/>
        <end position="261"/>
    </location>
</feature>
<dbReference type="OrthoDB" id="10532298at2759"/>
<gene>
    <name evidence="2" type="ORF">CCACVL1_02155</name>
</gene>
<evidence type="ECO:0000313" key="3">
    <source>
        <dbReference type="Proteomes" id="UP000188268"/>
    </source>
</evidence>
<keyword evidence="3" id="KW-1185">Reference proteome</keyword>
<dbReference type="Pfam" id="PF03004">
    <property type="entry name" value="Transposase_24"/>
    <property type="match status" value="1"/>
</dbReference>
<accession>A0A1R3KBS7</accession>
<proteinExistence type="predicted"/>
<dbReference type="EMBL" id="AWWV01005693">
    <property type="protein sequence ID" value="OMP04557.1"/>
    <property type="molecule type" value="Genomic_DNA"/>
</dbReference>
<dbReference type="InterPro" id="IPR004252">
    <property type="entry name" value="Probable_transposase_24"/>
</dbReference>